<feature type="transmembrane region" description="Helical" evidence="1">
    <location>
        <begin position="12"/>
        <end position="31"/>
    </location>
</feature>
<keyword evidence="1" id="KW-0472">Membrane</keyword>
<dbReference type="EMBL" id="UINC01085150">
    <property type="protein sequence ID" value="SVC32422.1"/>
    <property type="molecule type" value="Genomic_DNA"/>
</dbReference>
<proteinExistence type="predicted"/>
<organism evidence="2">
    <name type="scientific">marine metagenome</name>
    <dbReference type="NCBI Taxonomy" id="408172"/>
    <lineage>
        <taxon>unclassified sequences</taxon>
        <taxon>metagenomes</taxon>
        <taxon>ecological metagenomes</taxon>
    </lineage>
</organism>
<keyword evidence="1" id="KW-1133">Transmembrane helix</keyword>
<name>A0A382LBA4_9ZZZZ</name>
<sequence length="69" mass="7923">MNTISRILNIVKYLIYLLFIFAIFIIIFLNFSPVFGGSPDKDSIKLIQGSKNFIDGKFVNLKTTYTNSR</sequence>
<dbReference type="AlphaFoldDB" id="A0A382LBA4"/>
<evidence type="ECO:0000313" key="2">
    <source>
        <dbReference type="EMBL" id="SVC32422.1"/>
    </source>
</evidence>
<feature type="non-terminal residue" evidence="2">
    <location>
        <position position="69"/>
    </location>
</feature>
<accession>A0A382LBA4</accession>
<keyword evidence="1" id="KW-0812">Transmembrane</keyword>
<evidence type="ECO:0000256" key="1">
    <source>
        <dbReference type="SAM" id="Phobius"/>
    </source>
</evidence>
<gene>
    <name evidence="2" type="ORF">METZ01_LOCUS285276</name>
</gene>
<reference evidence="2" key="1">
    <citation type="submission" date="2018-05" db="EMBL/GenBank/DDBJ databases">
        <authorList>
            <person name="Lanie J.A."/>
            <person name="Ng W.-L."/>
            <person name="Kazmierczak K.M."/>
            <person name="Andrzejewski T.M."/>
            <person name="Davidsen T.M."/>
            <person name="Wayne K.J."/>
            <person name="Tettelin H."/>
            <person name="Glass J.I."/>
            <person name="Rusch D."/>
            <person name="Podicherti R."/>
            <person name="Tsui H.-C.T."/>
            <person name="Winkler M.E."/>
        </authorList>
    </citation>
    <scope>NUCLEOTIDE SEQUENCE</scope>
</reference>
<protein>
    <submittedName>
        <fullName evidence="2">Uncharacterized protein</fullName>
    </submittedName>
</protein>